<reference evidence="2 3" key="1">
    <citation type="submission" date="2018-07" db="EMBL/GenBank/DDBJ databases">
        <title>Genomic Encyclopedia of Type Strains, Phase III (KMG-III): the genomes of soil and plant-associated and newly described type strains.</title>
        <authorList>
            <person name="Whitman W."/>
        </authorList>
    </citation>
    <scope>NUCLEOTIDE SEQUENCE [LARGE SCALE GENOMIC DNA]</scope>
    <source>
        <strain evidence="2 3">CECT 8236</strain>
    </source>
</reference>
<evidence type="ECO:0000313" key="2">
    <source>
        <dbReference type="EMBL" id="RED61885.1"/>
    </source>
</evidence>
<sequence length="1034" mass="111065">MSIVHSAYPRIRFIGLVCLIFCLSAPMIAWPQKASAAIQATYYVSPSGSDSNSGTQSAPFLTLQKARDTVRTVNGSMTGDIVVYLRGGNYFLSNTVNFANADSGTNGFQIRYEAYPGEKPVISGGAKINGWTQDTTNPNLYKATLTRNKKLRALYVNGQRAYMTSKTISALGGYGTYSITAGQASWAWESGSQSAGTKFNGSDLPTTTRNPSDIELETQMTWNRVIVSVDSIASIGSGQVAAMLQQPYGAIAQRINWSPYNTSGSQNVYNVFEWLTSPGRFYFDRANQTVYYYPRSGENMSTAEIIAPNLETLINIQGTPITGRVQNLAFKGISFAHSDYNLYQIGNSSGAATVQAATVVTAYGNPNWHRDFYRNYDVFPGAIEVNAANNIQFLDGEVKLTGADGIVLENDVQNALISGNYIYSTGGTSVSVGHPQHVYANDPSNYQVSNGAPASKEKFAAGTEAIPKNITVSDNYILDSSKLFLGHAAITAFFTDTLNVIRNRIENTPYNGISLGWGWSNFNGNSVSTLPNIPTATAKNNNLSYNHIVNTMQVLNDAGPIYTLGSMPATTIGNNYFEGVPAGHKYAMHPDEGSAYLTMQNNVMNVNPGITWTLNSDNTSTFGYKHDLNFTQNYATVNKISNYSVPNSVIQDVNAYSDNVWPVQAYNITVNSGVSGSYRGFITPAAVPLQDYVLPASVFTGATTTSIGLKSTGDASKFVWLAPAGTTSFVEGATMTKASGTASSIAVPQTSGTYKLYIIDAQGNRSPESKYIVRVTASASGSVYEAESALLSAGAKTNSDHSGYTGSGFVDGYWLSGATSTFSVNVATAGTYRVTARYANAQNNPSTVSLYVNGTKIKQASFPRLANWDTWGNQTEVLTLNAGTNTIAYKYDSGDTGWINLDHISLAPVKFEAESAQLTGGAKVNTDHPGYTGSGFVDGYVTLGATTTFSVTASTAGNYNVTARYSNAQNNPSTVSIYVNGTKIKQSGFPRLANWDTWGNQTEALALNSGVNTITYKYETGDTGWINLDYILVQ</sequence>
<evidence type="ECO:0000313" key="3">
    <source>
        <dbReference type="Proteomes" id="UP000256869"/>
    </source>
</evidence>
<feature type="domain" description="CBM6" evidence="1">
    <location>
        <begin position="782"/>
        <end position="907"/>
    </location>
</feature>
<dbReference type="GO" id="GO:0030246">
    <property type="term" value="F:carbohydrate binding"/>
    <property type="evidence" value="ECO:0007669"/>
    <property type="project" value="InterPro"/>
</dbReference>
<comment type="caution">
    <text evidence="2">The sequence shown here is derived from an EMBL/GenBank/DDBJ whole genome shotgun (WGS) entry which is preliminary data.</text>
</comment>
<keyword evidence="3" id="KW-1185">Reference proteome</keyword>
<dbReference type="PANTHER" id="PTHR36453">
    <property type="entry name" value="SECRETED PROTEIN-RELATED"/>
    <property type="match status" value="1"/>
</dbReference>
<feature type="domain" description="CBM6" evidence="1">
    <location>
        <begin position="909"/>
        <end position="1034"/>
    </location>
</feature>
<organism evidence="2 3">
    <name type="scientific">Cohnella lupini</name>
    <dbReference type="NCBI Taxonomy" id="1294267"/>
    <lineage>
        <taxon>Bacteria</taxon>
        <taxon>Bacillati</taxon>
        <taxon>Bacillota</taxon>
        <taxon>Bacilli</taxon>
        <taxon>Bacillales</taxon>
        <taxon>Paenibacillaceae</taxon>
        <taxon>Cohnella</taxon>
    </lineage>
</organism>
<dbReference type="InterPro" id="IPR008979">
    <property type="entry name" value="Galactose-bd-like_sf"/>
</dbReference>
<evidence type="ECO:0000259" key="1">
    <source>
        <dbReference type="PROSITE" id="PS51175"/>
    </source>
</evidence>
<dbReference type="SUPFAM" id="SSF49785">
    <property type="entry name" value="Galactose-binding domain-like"/>
    <property type="match status" value="2"/>
</dbReference>
<proteinExistence type="predicted"/>
<dbReference type="PROSITE" id="PS51175">
    <property type="entry name" value="CBM6"/>
    <property type="match status" value="2"/>
</dbReference>
<dbReference type="InterPro" id="IPR012334">
    <property type="entry name" value="Pectin_lyas_fold"/>
</dbReference>
<dbReference type="InterPro" id="IPR011050">
    <property type="entry name" value="Pectin_lyase_fold/virulence"/>
</dbReference>
<dbReference type="CDD" id="cd04083">
    <property type="entry name" value="CBM35_Lmo2446-like"/>
    <property type="match status" value="2"/>
</dbReference>
<dbReference type="EMBL" id="QRDY01000005">
    <property type="protein sequence ID" value="RED61885.1"/>
    <property type="molecule type" value="Genomic_DNA"/>
</dbReference>
<protein>
    <submittedName>
        <fullName evidence="2">Carbohydrate-binding protein with CBM35 doain</fullName>
    </submittedName>
</protein>
<name>A0A3D9IJK2_9BACL</name>
<dbReference type="RefSeq" id="WP_115992897.1">
    <property type="nucleotide sequence ID" value="NZ_QRDY01000005.1"/>
</dbReference>
<dbReference type="Gene3D" id="2.160.20.10">
    <property type="entry name" value="Single-stranded right-handed beta-helix, Pectin lyase-like"/>
    <property type="match status" value="2"/>
</dbReference>
<gene>
    <name evidence="2" type="ORF">DFP95_105314</name>
</gene>
<dbReference type="Pfam" id="PF16990">
    <property type="entry name" value="CBM_35"/>
    <property type="match status" value="2"/>
</dbReference>
<dbReference type="Gene3D" id="2.60.120.260">
    <property type="entry name" value="Galactose-binding domain-like"/>
    <property type="match status" value="2"/>
</dbReference>
<accession>A0A3D9IJK2</accession>
<dbReference type="OrthoDB" id="9808066at2"/>
<dbReference type="PANTHER" id="PTHR36453:SF1">
    <property type="entry name" value="RIGHT HANDED BETA HELIX DOMAIN-CONTAINING PROTEIN"/>
    <property type="match status" value="1"/>
</dbReference>
<dbReference type="AlphaFoldDB" id="A0A3D9IJK2"/>
<dbReference type="SUPFAM" id="SSF51126">
    <property type="entry name" value="Pectin lyase-like"/>
    <property type="match status" value="2"/>
</dbReference>
<dbReference type="Proteomes" id="UP000256869">
    <property type="component" value="Unassembled WGS sequence"/>
</dbReference>
<dbReference type="InterPro" id="IPR005084">
    <property type="entry name" value="CBM6"/>
</dbReference>